<organism evidence="1 2">
    <name type="scientific">Rhododendron molle</name>
    <name type="common">Chinese azalea</name>
    <name type="synonym">Azalea mollis</name>
    <dbReference type="NCBI Taxonomy" id="49168"/>
    <lineage>
        <taxon>Eukaryota</taxon>
        <taxon>Viridiplantae</taxon>
        <taxon>Streptophyta</taxon>
        <taxon>Embryophyta</taxon>
        <taxon>Tracheophyta</taxon>
        <taxon>Spermatophyta</taxon>
        <taxon>Magnoliopsida</taxon>
        <taxon>eudicotyledons</taxon>
        <taxon>Gunneridae</taxon>
        <taxon>Pentapetalae</taxon>
        <taxon>asterids</taxon>
        <taxon>Ericales</taxon>
        <taxon>Ericaceae</taxon>
        <taxon>Ericoideae</taxon>
        <taxon>Rhodoreae</taxon>
        <taxon>Rhododendron</taxon>
    </lineage>
</organism>
<reference evidence="1" key="1">
    <citation type="submission" date="2022-02" db="EMBL/GenBank/DDBJ databases">
        <title>Plant Genome Project.</title>
        <authorList>
            <person name="Zhang R.-G."/>
        </authorList>
    </citation>
    <scope>NUCLEOTIDE SEQUENCE</scope>
    <source>
        <strain evidence="1">AT1</strain>
    </source>
</reference>
<name>A0ACC0PTS7_RHOML</name>
<keyword evidence="2" id="KW-1185">Reference proteome</keyword>
<dbReference type="Proteomes" id="UP001062846">
    <property type="component" value="Chromosome 2"/>
</dbReference>
<protein>
    <submittedName>
        <fullName evidence="1">Uncharacterized protein</fullName>
    </submittedName>
</protein>
<evidence type="ECO:0000313" key="1">
    <source>
        <dbReference type="EMBL" id="KAI8568464.1"/>
    </source>
</evidence>
<proteinExistence type="predicted"/>
<accession>A0ACC0PTS7</accession>
<sequence length="72" mass="8431">MKVARETCDLYLANFQKCDRERVLTEGRATKAEEVEDARNKGYDEGWDVAGVEYEKQVREIEAELHMECFLD</sequence>
<gene>
    <name evidence="1" type="ORF">RHMOL_Rhmol02G0201700</name>
</gene>
<dbReference type="EMBL" id="CM046389">
    <property type="protein sequence ID" value="KAI8568464.1"/>
    <property type="molecule type" value="Genomic_DNA"/>
</dbReference>
<comment type="caution">
    <text evidence="1">The sequence shown here is derived from an EMBL/GenBank/DDBJ whole genome shotgun (WGS) entry which is preliminary data.</text>
</comment>
<evidence type="ECO:0000313" key="2">
    <source>
        <dbReference type="Proteomes" id="UP001062846"/>
    </source>
</evidence>